<protein>
    <submittedName>
        <fullName evidence="3">G_PROTEIN_RECEP_F1_2 domain-containing protein</fullName>
    </submittedName>
</protein>
<evidence type="ECO:0000313" key="2">
    <source>
        <dbReference type="Proteomes" id="UP000267096"/>
    </source>
</evidence>
<reference evidence="1 2" key="2">
    <citation type="submission" date="2018-11" db="EMBL/GenBank/DDBJ databases">
        <authorList>
            <consortium name="Pathogen Informatics"/>
        </authorList>
    </citation>
    <scope>NUCLEOTIDE SEQUENCE [LARGE SCALE GENOMIC DNA]</scope>
</reference>
<reference evidence="3" key="1">
    <citation type="submission" date="2017-02" db="UniProtKB">
        <authorList>
            <consortium name="WormBaseParasite"/>
        </authorList>
    </citation>
    <scope>IDENTIFICATION</scope>
</reference>
<evidence type="ECO:0000313" key="3">
    <source>
        <dbReference type="WBParaSite" id="ASIM_0000239201-mRNA-1"/>
    </source>
</evidence>
<keyword evidence="2" id="KW-1185">Reference proteome</keyword>
<dbReference type="WBParaSite" id="ASIM_0000239201-mRNA-1">
    <property type="protein sequence ID" value="ASIM_0000239201-mRNA-1"/>
    <property type="gene ID" value="ASIM_0000239201"/>
</dbReference>
<dbReference type="EMBL" id="UYRR01002933">
    <property type="protein sequence ID" value="VDK19786.1"/>
    <property type="molecule type" value="Genomic_DNA"/>
</dbReference>
<organism evidence="3">
    <name type="scientific">Anisakis simplex</name>
    <name type="common">Herring worm</name>
    <dbReference type="NCBI Taxonomy" id="6269"/>
    <lineage>
        <taxon>Eukaryota</taxon>
        <taxon>Metazoa</taxon>
        <taxon>Ecdysozoa</taxon>
        <taxon>Nematoda</taxon>
        <taxon>Chromadorea</taxon>
        <taxon>Rhabditida</taxon>
        <taxon>Spirurina</taxon>
        <taxon>Ascaridomorpha</taxon>
        <taxon>Ascaridoidea</taxon>
        <taxon>Anisakidae</taxon>
        <taxon>Anisakis</taxon>
        <taxon>Anisakis simplex complex</taxon>
    </lineage>
</organism>
<evidence type="ECO:0000313" key="1">
    <source>
        <dbReference type="EMBL" id="VDK19786.1"/>
    </source>
</evidence>
<accession>A0A0M3J4C4</accession>
<proteinExistence type="predicted"/>
<sequence length="190" mass="21974">MVSVNVDLVQLHKTVAVSLQIPISLHQFWNLVQYVYRCVRYARNVVEDRYVSMLDLVISVTHQKYVMVDHHALSVVVYVLLDMCLMTEGRVVSTFCWSRYLMKEHLIPVKAVCKRISVMVEQNVLMAFVYARSIPISLTISALRMIHSSPFVRILNEFHIVCSHLSVSQSGLFIRMKRYIRACLAIRSVT</sequence>
<dbReference type="AlphaFoldDB" id="A0A0M3J4C4"/>
<gene>
    <name evidence="1" type="ORF">ASIM_LOCUS2257</name>
</gene>
<name>A0A0M3J4C4_ANISI</name>
<dbReference type="Proteomes" id="UP000267096">
    <property type="component" value="Unassembled WGS sequence"/>
</dbReference>